<evidence type="ECO:0000313" key="3">
    <source>
        <dbReference type="EMBL" id="GAA2194584.1"/>
    </source>
</evidence>
<proteinExistence type="predicted"/>
<name>A0ABN3BF51_9ACTN</name>
<reference evidence="3 4" key="1">
    <citation type="journal article" date="2019" name="Int. J. Syst. Evol. Microbiol.">
        <title>The Global Catalogue of Microorganisms (GCM) 10K type strain sequencing project: providing services to taxonomists for standard genome sequencing and annotation.</title>
        <authorList>
            <consortium name="The Broad Institute Genomics Platform"/>
            <consortium name="The Broad Institute Genome Sequencing Center for Infectious Disease"/>
            <person name="Wu L."/>
            <person name="Ma J."/>
        </authorList>
    </citation>
    <scope>NUCLEOTIDE SEQUENCE [LARGE SCALE GENOMIC DNA]</scope>
    <source>
        <strain evidence="3 4">JCM 14924</strain>
    </source>
</reference>
<feature type="compositionally biased region" description="Acidic residues" evidence="1">
    <location>
        <begin position="296"/>
        <end position="308"/>
    </location>
</feature>
<feature type="region of interest" description="Disordered" evidence="1">
    <location>
        <begin position="292"/>
        <end position="387"/>
    </location>
</feature>
<keyword evidence="2" id="KW-0812">Transmembrane</keyword>
<evidence type="ECO:0008006" key="5">
    <source>
        <dbReference type="Google" id="ProtNLM"/>
    </source>
</evidence>
<evidence type="ECO:0000313" key="4">
    <source>
        <dbReference type="Proteomes" id="UP001501391"/>
    </source>
</evidence>
<keyword evidence="4" id="KW-1185">Reference proteome</keyword>
<organism evidence="3 4">
    <name type="scientific">Streptomyces bangladeshensis</name>
    <dbReference type="NCBI Taxonomy" id="295352"/>
    <lineage>
        <taxon>Bacteria</taxon>
        <taxon>Bacillati</taxon>
        <taxon>Actinomycetota</taxon>
        <taxon>Actinomycetes</taxon>
        <taxon>Kitasatosporales</taxon>
        <taxon>Streptomycetaceae</taxon>
        <taxon>Streptomyces</taxon>
    </lineage>
</organism>
<feature type="compositionally biased region" description="Low complexity" evidence="1">
    <location>
        <begin position="309"/>
        <end position="362"/>
    </location>
</feature>
<keyword evidence="2" id="KW-1133">Transmembrane helix</keyword>
<sequence length="424" mass="43788">MLVLGRGGVAHRRWQGAAAPTRTAWGHPLLAELGGGTTARSCAGNCAVGHGVAAVPRRPAPPRRCRPYPPGSADRADFAPAPGVAQPVPRPDRDGHVFMRPCTSLSPRRTAAGVAAVAAAVVAVAVPVSPDTAFADTTPPACAAADARTFPLATRIRGGPGSYEAGGGYGTWYIDLTNTTDRTCAGIHPVVVLVDDKRALRPDQPQLDFYDGSRPRPVTFESTDEQELVGVLDGAGFGGFTVPPGRTVSVRVRLALPSDAVSDRVTANAAVVQRRGRDGDWVGESNAYRFGIGQEAEQDTEETEDTENAQEAQDTQDAQEAAQEGEGAQEAEALPSAPSGTASATAASGSDDPDPDSSLPLAQEAREGPEGREAPAGAGPHELARTGPGPAHGLFAAVAALLGIGAGAFLLLRSHDHDHSRSRR</sequence>
<keyword evidence="2" id="KW-0472">Membrane</keyword>
<feature type="compositionally biased region" description="Basic and acidic residues" evidence="1">
    <location>
        <begin position="364"/>
        <end position="373"/>
    </location>
</feature>
<comment type="caution">
    <text evidence="3">The sequence shown here is derived from an EMBL/GenBank/DDBJ whole genome shotgun (WGS) entry which is preliminary data.</text>
</comment>
<dbReference type="Proteomes" id="UP001501391">
    <property type="component" value="Unassembled WGS sequence"/>
</dbReference>
<evidence type="ECO:0000256" key="1">
    <source>
        <dbReference type="SAM" id="MobiDB-lite"/>
    </source>
</evidence>
<protein>
    <recommendedName>
        <fullName evidence="5">Gram-positive cocci surface proteins LPxTG domain-containing protein</fullName>
    </recommendedName>
</protein>
<feature type="transmembrane region" description="Helical" evidence="2">
    <location>
        <begin position="393"/>
        <end position="412"/>
    </location>
</feature>
<evidence type="ECO:0000256" key="2">
    <source>
        <dbReference type="SAM" id="Phobius"/>
    </source>
</evidence>
<accession>A0ABN3BF51</accession>
<gene>
    <name evidence="3" type="ORF">GCM10009787_21200</name>
</gene>
<dbReference type="EMBL" id="BAAAOQ010000006">
    <property type="protein sequence ID" value="GAA2194584.1"/>
    <property type="molecule type" value="Genomic_DNA"/>
</dbReference>